<dbReference type="Pfam" id="PF20826">
    <property type="entry name" value="PHD_5"/>
    <property type="match status" value="1"/>
</dbReference>
<keyword evidence="17" id="KW-1185">Reference proteome</keyword>
<keyword evidence="7" id="KW-0808">Transferase</keyword>
<organism evidence="16 17">
    <name type="scientific">Synchytrium endobioticum</name>
    <dbReference type="NCBI Taxonomy" id="286115"/>
    <lineage>
        <taxon>Eukaryota</taxon>
        <taxon>Fungi</taxon>
        <taxon>Fungi incertae sedis</taxon>
        <taxon>Chytridiomycota</taxon>
        <taxon>Chytridiomycota incertae sedis</taxon>
        <taxon>Chytridiomycetes</taxon>
        <taxon>Synchytriales</taxon>
        <taxon>Synchytriaceae</taxon>
        <taxon>Synchytrium</taxon>
    </lineage>
</organism>
<proteinExistence type="inferred from homology"/>
<evidence type="ECO:0000256" key="4">
    <source>
        <dbReference type="ARBA" id="ARBA00011233"/>
    </source>
</evidence>
<dbReference type="GO" id="GO:0009116">
    <property type="term" value="P:nucleoside metabolic process"/>
    <property type="evidence" value="ECO:0007669"/>
    <property type="project" value="InterPro"/>
</dbReference>
<dbReference type="Pfam" id="PF01048">
    <property type="entry name" value="PNP_UDP_1"/>
    <property type="match status" value="1"/>
</dbReference>
<feature type="compositionally biased region" description="Polar residues" evidence="14">
    <location>
        <begin position="620"/>
        <end position="633"/>
    </location>
</feature>
<dbReference type="PROSITE" id="PS01359">
    <property type="entry name" value="ZF_PHD_1"/>
    <property type="match status" value="1"/>
</dbReference>
<evidence type="ECO:0000256" key="8">
    <source>
        <dbReference type="ARBA" id="ARBA00022723"/>
    </source>
</evidence>
<dbReference type="GO" id="GO:0005737">
    <property type="term" value="C:cytoplasm"/>
    <property type="evidence" value="ECO:0007669"/>
    <property type="project" value="TreeGrafter"/>
</dbReference>
<dbReference type="PROSITE" id="PS01240">
    <property type="entry name" value="PNP_MTAP_2"/>
    <property type="match status" value="1"/>
</dbReference>
<evidence type="ECO:0000256" key="2">
    <source>
        <dbReference type="ARBA" id="ARBA00005058"/>
    </source>
</evidence>
<feature type="compositionally biased region" description="Basic and acidic residues" evidence="14">
    <location>
        <begin position="646"/>
        <end position="659"/>
    </location>
</feature>
<evidence type="ECO:0000313" key="16">
    <source>
        <dbReference type="EMBL" id="TPX33564.1"/>
    </source>
</evidence>
<dbReference type="InterPro" id="IPR035994">
    <property type="entry name" value="Nucleoside_phosphorylase_sf"/>
</dbReference>
<feature type="compositionally biased region" description="Basic and acidic residues" evidence="14">
    <location>
        <begin position="519"/>
        <end position="531"/>
    </location>
</feature>
<dbReference type="SUPFAM" id="SSF57903">
    <property type="entry name" value="FYVE/PHD zinc finger"/>
    <property type="match status" value="1"/>
</dbReference>
<dbReference type="PANTHER" id="PTHR11904">
    <property type="entry name" value="METHYLTHIOADENOSINE/PURINE NUCLEOSIDE PHOSPHORYLASE"/>
    <property type="match status" value="1"/>
</dbReference>
<dbReference type="EMBL" id="QEAN01000528">
    <property type="protein sequence ID" value="TPX33564.1"/>
    <property type="molecule type" value="Genomic_DNA"/>
</dbReference>
<evidence type="ECO:0000256" key="6">
    <source>
        <dbReference type="ARBA" id="ARBA00022676"/>
    </source>
</evidence>
<dbReference type="NCBIfam" id="NF006054">
    <property type="entry name" value="PRK08202.1"/>
    <property type="match status" value="1"/>
</dbReference>
<dbReference type="AlphaFoldDB" id="A0A507C676"/>
<feature type="region of interest" description="Disordered" evidence="14">
    <location>
        <begin position="620"/>
        <end position="749"/>
    </location>
</feature>
<dbReference type="EC" id="2.4.2.1" evidence="5"/>
<dbReference type="UniPathway" id="UPA00606"/>
<evidence type="ECO:0000313" key="17">
    <source>
        <dbReference type="Proteomes" id="UP000317494"/>
    </source>
</evidence>
<dbReference type="GO" id="GO:0004731">
    <property type="term" value="F:purine-nucleoside phosphorylase activity"/>
    <property type="evidence" value="ECO:0007669"/>
    <property type="project" value="UniProtKB-EC"/>
</dbReference>
<dbReference type="InterPro" id="IPR011270">
    <property type="entry name" value="Pur_Nuc_Pase_Ino/Guo-sp"/>
</dbReference>
<evidence type="ECO:0000256" key="11">
    <source>
        <dbReference type="ARBA" id="ARBA00031036"/>
    </source>
</evidence>
<feature type="compositionally biased region" description="Polar residues" evidence="14">
    <location>
        <begin position="874"/>
        <end position="903"/>
    </location>
</feature>
<dbReference type="PANTHER" id="PTHR11904:SF9">
    <property type="entry name" value="PURINE NUCLEOSIDE PHOSPHORYLASE-RELATED"/>
    <property type="match status" value="1"/>
</dbReference>
<dbReference type="InterPro" id="IPR011268">
    <property type="entry name" value="Purine_phosphorylase"/>
</dbReference>
<keyword evidence="8" id="KW-0479">Metal-binding</keyword>
<protein>
    <recommendedName>
        <fullName evidence="5">purine-nucleoside phosphorylase</fullName>
        <ecNumber evidence="5">2.4.2.1</ecNumber>
    </recommendedName>
    <alternativeName>
        <fullName evidence="12">Inosine phosphorylase</fullName>
    </alternativeName>
    <alternativeName>
        <fullName evidence="11">Inosine-guanosine phosphorylase</fullName>
    </alternativeName>
</protein>
<feature type="compositionally biased region" description="Basic and acidic residues" evidence="14">
    <location>
        <begin position="553"/>
        <end position="566"/>
    </location>
</feature>
<feature type="domain" description="Zinc finger PHD-type" evidence="15">
    <location>
        <begin position="409"/>
        <end position="455"/>
    </location>
</feature>
<keyword evidence="9" id="KW-0863">Zinc-finger</keyword>
<evidence type="ECO:0000256" key="12">
    <source>
        <dbReference type="ARBA" id="ARBA00033072"/>
    </source>
</evidence>
<feature type="compositionally biased region" description="Low complexity" evidence="14">
    <location>
        <begin position="506"/>
        <end position="518"/>
    </location>
</feature>
<evidence type="ECO:0000256" key="10">
    <source>
        <dbReference type="ARBA" id="ARBA00022833"/>
    </source>
</evidence>
<dbReference type="InterPro" id="IPR001965">
    <property type="entry name" value="Znf_PHD"/>
</dbReference>
<dbReference type="Gene3D" id="3.30.40.10">
    <property type="entry name" value="Zinc/RING finger domain, C3HC4 (zinc finger)"/>
    <property type="match status" value="1"/>
</dbReference>
<keyword evidence="6" id="KW-0328">Glycosyltransferase</keyword>
<dbReference type="InterPro" id="IPR018099">
    <property type="entry name" value="Purine_phosphorylase-2_CS"/>
</dbReference>
<comment type="pathway">
    <text evidence="2">Purine metabolism; purine nucleoside salvage.</text>
</comment>
<dbReference type="SMART" id="SM00249">
    <property type="entry name" value="PHD"/>
    <property type="match status" value="1"/>
</dbReference>
<dbReference type="VEuPathDB" id="FungiDB:SeMB42_g07448"/>
<comment type="caution">
    <text evidence="16">The sequence shown here is derived from an EMBL/GenBank/DDBJ whole genome shotgun (WGS) entry which is preliminary data.</text>
</comment>
<dbReference type="InterPro" id="IPR013083">
    <property type="entry name" value="Znf_RING/FYVE/PHD"/>
</dbReference>
<evidence type="ECO:0000256" key="9">
    <source>
        <dbReference type="ARBA" id="ARBA00022771"/>
    </source>
</evidence>
<evidence type="ECO:0000256" key="13">
    <source>
        <dbReference type="ARBA" id="ARBA00058131"/>
    </source>
</evidence>
<evidence type="ECO:0000256" key="5">
    <source>
        <dbReference type="ARBA" id="ARBA00011886"/>
    </source>
</evidence>
<comment type="similarity">
    <text evidence="3">Belongs to the PNP/MTAP phosphorylase family.</text>
</comment>
<comment type="function">
    <text evidence="13">The purine nucleoside phosphorylases catalyze the phosphorolytic breakdown of the N-glycosidic bond in the beta-(deoxy)ribonucleoside molecules, with the formation of the corresponding free purine bases and pentose-1-phosphate. Cleaves guanosine and inosine.</text>
</comment>
<accession>A0A507C676</accession>
<reference evidence="16 17" key="1">
    <citation type="journal article" date="2019" name="Sci. Rep.">
        <title>Comparative genomics of chytrid fungi reveal insights into the obligate biotrophic and pathogenic lifestyle of Synchytrium endobioticum.</title>
        <authorList>
            <person name="van de Vossenberg B.T.L.H."/>
            <person name="Warris S."/>
            <person name="Nguyen H.D.T."/>
            <person name="van Gent-Pelzer M.P.E."/>
            <person name="Joly D.L."/>
            <person name="van de Geest H.C."/>
            <person name="Bonants P.J.M."/>
            <person name="Smith D.S."/>
            <person name="Levesque C.A."/>
            <person name="van der Lee T.A.J."/>
        </authorList>
    </citation>
    <scope>NUCLEOTIDE SEQUENCE [LARGE SCALE GENOMIC DNA]</scope>
    <source>
        <strain evidence="16 17">MB42</strain>
    </source>
</reference>
<dbReference type="InterPro" id="IPR000845">
    <property type="entry name" value="Nucleoside_phosphorylase_d"/>
</dbReference>
<dbReference type="InterPro" id="IPR019786">
    <property type="entry name" value="Zinc_finger_PHD-type_CS"/>
</dbReference>
<evidence type="ECO:0000256" key="14">
    <source>
        <dbReference type="SAM" id="MobiDB-lite"/>
    </source>
</evidence>
<dbReference type="NCBIfam" id="TIGR01700">
    <property type="entry name" value="PNPH"/>
    <property type="match status" value="1"/>
</dbReference>
<evidence type="ECO:0000259" key="15">
    <source>
        <dbReference type="SMART" id="SM00249"/>
    </source>
</evidence>
<dbReference type="NCBIfam" id="TIGR01697">
    <property type="entry name" value="PNPH-PUNA-XAPA"/>
    <property type="match status" value="1"/>
</dbReference>
<dbReference type="Proteomes" id="UP000317494">
    <property type="component" value="Unassembled WGS sequence"/>
</dbReference>
<feature type="compositionally biased region" description="Polar residues" evidence="14">
    <location>
        <begin position="539"/>
        <end position="552"/>
    </location>
</feature>
<feature type="region of interest" description="Disordered" evidence="14">
    <location>
        <begin position="307"/>
        <end position="344"/>
    </location>
</feature>
<feature type="region of interest" description="Disordered" evidence="14">
    <location>
        <begin position="470"/>
        <end position="593"/>
    </location>
</feature>
<name>A0A507C676_9FUNG</name>
<dbReference type="Gene3D" id="3.40.50.1580">
    <property type="entry name" value="Nucleoside phosphorylase domain"/>
    <property type="match status" value="1"/>
</dbReference>
<evidence type="ECO:0000256" key="7">
    <source>
        <dbReference type="ARBA" id="ARBA00022679"/>
    </source>
</evidence>
<dbReference type="InterPro" id="IPR011011">
    <property type="entry name" value="Znf_FYVE_PHD"/>
</dbReference>
<dbReference type="CDD" id="cd09009">
    <property type="entry name" value="PNP-EcPNPII_like"/>
    <property type="match status" value="1"/>
</dbReference>
<comment type="subunit">
    <text evidence="4">Homotrimer.</text>
</comment>
<dbReference type="SUPFAM" id="SSF53167">
    <property type="entry name" value="Purine and uridine phosphorylases"/>
    <property type="match status" value="1"/>
</dbReference>
<evidence type="ECO:0000256" key="3">
    <source>
        <dbReference type="ARBA" id="ARBA00006751"/>
    </source>
</evidence>
<sequence>MATPNGIPDLQHDYYDIKTYQDTANSLKSNLPTSLSTPKVAIICGSGLGGLADALAEPKVAFDYNNILNFPLSTVEGHAGKLVFGMLSGVPAVCMVGRFHMYEGHPLIRTVFPVRVFSLLGAQILIVTNAAGGLNPSFSICDIMVIEDHISLVGLGGGNALIGPNIAPFGPRFPATSDSYDYNLRVLAIQSAKAINLDMSAIREGVYCFVAGPSFETRAEARYLRSIGADAVGMSTVPEVIVARHCGMKVLGISLITNNVLQRSGKSAKDALADGSIVYGTAGSEEEGVANHEEVLASGDKRAGDLQRLVFPSSPPSAVEVRPITAAGDAPSSSTSRHRRTTDGSLLKPNHLFVLPYHHSLYWARERQDCACMQTAAADMLVESIQPLPMVTHDSRTHGHHDDDSDITRCPCGRTEETDDLMIMCEQCNVWQHGPCVGITNPKKVPKNYYCEQCKPENHPNLHKHLGKSKQLQPLSQAPSRQPTPPSVNSTPAAPQPTRSGRIRRPAVAIEPEAPAPRSRAERGRKDKAVAPKEVAVNATKTTVIQTASAPETKTETHNSSHKEGKSNSTSTSTSRAPSPKRRNTMNSREAAQWNTADILPLLTPGASITEEAFNASIMSHSTATSSAPTGSKKNGRRKRASTSKPTDESSSKRDDDASGGRSSSDKSSSPIETPVMLKSHLDETSQEPSPAVTPKSERAAAVSRGGNRSGGRRRKGSQTTAAARRRQAAEKAALDAMNEEEETMQQAPALGKVAEGPDTASGSFAGSFPTTLNISHENEANDVDVEMADEDDVAQAAASCQRKRDRELAEDEDYISEVKPSKRPRRGDAVKKSRSTTRRNSPVEENAALTASIGSSNSSNNRRKGTAHAVSDSLKSNRNASPHSQPASASRSSNNGNLQRQNTPHRDSTPPAKARPVHYRASMREMNNRVTHIQGYLRRVSAQFIVRPTVIASNSKSPISPAVEPGNCVGNSSHSIVKAESSGTPEAMVIQDVPSLIPNGLGNSIARAVELEEVNRVPDCSYSSNNKLASPPAPQRVGSTINGTSTTVSTLLAPHIIQGEDSAIEMMEKLSKQLEAFSRKYGPLVAGTSYSCAAVTS</sequence>
<feature type="compositionally biased region" description="Polar residues" evidence="14">
    <location>
        <begin position="470"/>
        <end position="499"/>
    </location>
</feature>
<gene>
    <name evidence="16" type="primary">PNP1</name>
    <name evidence="16" type="ORF">SeMB42_g07448</name>
</gene>
<comment type="catalytic activity">
    <reaction evidence="1">
        <text>a purine D-ribonucleoside + phosphate = a purine nucleobase + alpha-D-ribose 1-phosphate</text>
        <dbReference type="Rhea" id="RHEA:19805"/>
        <dbReference type="ChEBI" id="CHEBI:26386"/>
        <dbReference type="ChEBI" id="CHEBI:43474"/>
        <dbReference type="ChEBI" id="CHEBI:57720"/>
        <dbReference type="ChEBI" id="CHEBI:142355"/>
        <dbReference type="EC" id="2.4.2.1"/>
    </reaction>
</comment>
<feature type="region of interest" description="Disordered" evidence="14">
    <location>
        <begin position="791"/>
        <end position="917"/>
    </location>
</feature>
<feature type="compositionally biased region" description="Low complexity" evidence="14">
    <location>
        <begin position="660"/>
        <end position="670"/>
    </location>
</feature>
<evidence type="ECO:0000256" key="1">
    <source>
        <dbReference type="ARBA" id="ARBA00000755"/>
    </source>
</evidence>
<keyword evidence="10" id="KW-0862">Zinc</keyword>
<dbReference type="STRING" id="286115.A0A507C676"/>
<dbReference type="GO" id="GO:0008270">
    <property type="term" value="F:zinc ion binding"/>
    <property type="evidence" value="ECO:0007669"/>
    <property type="project" value="UniProtKB-KW"/>
</dbReference>
<dbReference type="FunFam" id="3.40.50.1580:FF:000004">
    <property type="entry name" value="Purine nucleoside phosphorylase"/>
    <property type="match status" value="1"/>
</dbReference>